<keyword evidence="7" id="KW-0238">DNA-binding</keyword>
<dbReference type="InterPro" id="IPR000210">
    <property type="entry name" value="BTB/POZ_dom"/>
</dbReference>
<evidence type="ECO:0000256" key="9">
    <source>
        <dbReference type="ARBA" id="ARBA00023242"/>
    </source>
</evidence>
<dbReference type="SMART" id="SM00355">
    <property type="entry name" value="ZnF_C2H2"/>
    <property type="match status" value="9"/>
</dbReference>
<evidence type="ECO:0000313" key="14">
    <source>
        <dbReference type="Proteomes" id="UP000515158"/>
    </source>
</evidence>
<dbReference type="FunFam" id="3.30.160.60:FF:000710">
    <property type="entry name" value="Zinc finger protein 768"/>
    <property type="match status" value="1"/>
</dbReference>
<feature type="domain" description="BTB" evidence="12">
    <location>
        <begin position="29"/>
        <end position="110"/>
    </location>
</feature>
<evidence type="ECO:0000256" key="5">
    <source>
        <dbReference type="ARBA" id="ARBA00022833"/>
    </source>
</evidence>
<dbReference type="InParanoid" id="A0A6P8YG08"/>
<accession>A0A6P8YG08</accession>
<keyword evidence="6" id="KW-0805">Transcription regulation</keyword>
<feature type="domain" description="C2H2-type" evidence="13">
    <location>
        <begin position="356"/>
        <end position="383"/>
    </location>
</feature>
<comment type="subcellular location">
    <subcellularLocation>
        <location evidence="1">Nucleus</location>
    </subcellularLocation>
</comment>
<evidence type="ECO:0000256" key="7">
    <source>
        <dbReference type="ARBA" id="ARBA00023125"/>
    </source>
</evidence>
<keyword evidence="3" id="KW-0677">Repeat</keyword>
<dbReference type="SUPFAM" id="SSF57667">
    <property type="entry name" value="beta-beta-alpha zinc fingers"/>
    <property type="match status" value="3"/>
</dbReference>
<dbReference type="Gene3D" id="3.30.160.60">
    <property type="entry name" value="Classic Zinc Finger"/>
    <property type="match status" value="4"/>
</dbReference>
<keyword evidence="4 10" id="KW-0863">Zinc-finger</keyword>
<dbReference type="PANTHER" id="PTHR24394">
    <property type="entry name" value="ZINC FINGER PROTEIN"/>
    <property type="match status" value="1"/>
</dbReference>
<gene>
    <name evidence="15" type="primary">LOC117641859</name>
</gene>
<dbReference type="GO" id="GO:0000981">
    <property type="term" value="F:DNA-binding transcription factor activity, RNA polymerase II-specific"/>
    <property type="evidence" value="ECO:0007669"/>
    <property type="project" value="TreeGrafter"/>
</dbReference>
<feature type="domain" description="C2H2-type" evidence="13">
    <location>
        <begin position="383"/>
        <end position="412"/>
    </location>
</feature>
<evidence type="ECO:0000256" key="1">
    <source>
        <dbReference type="ARBA" id="ARBA00004123"/>
    </source>
</evidence>
<keyword evidence="2" id="KW-0479">Metal-binding</keyword>
<dbReference type="RefSeq" id="XP_034235451.1">
    <property type="nucleotide sequence ID" value="XM_034379560.1"/>
</dbReference>
<evidence type="ECO:0000256" key="10">
    <source>
        <dbReference type="PROSITE-ProRule" id="PRU00042"/>
    </source>
</evidence>
<dbReference type="PROSITE" id="PS00028">
    <property type="entry name" value="ZINC_FINGER_C2H2_1"/>
    <property type="match status" value="4"/>
</dbReference>
<dbReference type="GeneID" id="117641859"/>
<keyword evidence="5" id="KW-0862">Zinc</keyword>
<dbReference type="GO" id="GO:0005634">
    <property type="term" value="C:nucleus"/>
    <property type="evidence" value="ECO:0007669"/>
    <property type="project" value="UniProtKB-SubCell"/>
</dbReference>
<sequence length="653" mass="72616">MAHCSSSSLNVPNKLISSLFAQKKTNSYCDITLIFGEVELRAHSCVVAAFSPFVDNFLSSGEVMPLSSCATRTSAGTISCLMPCNAKFKCLDCATKVIDFMYLGKIQIDDLHLEHIKAVSESLQVSELLKICRKHSDRIKSLDDCLGTLTSSEPTTVDPVEEEPKVLSKSINPEKQFPSTTVQTSTDGTTLSKDVTALSVNSVSVSDDMDESEWSGMKCPKCELILMSLALYQQHCGTHLGKTYTSCYVCNYTSIRVPDVIKHLQEMDHGEKVCSICLLEVSCSQSLKEHLQIHEQAQPFFCLTCSTRFQTRTALNSHIVRHTNETPFICKECGRGFKWKHGLRSHMVTHSKLKSFLCDQCGFSTAHLRSFIDHKAAHSGEKFKCPKPDCQFSSVRRASVKHHLMTHSKQKPYQCEVCGQAFSQNKNLRRHAASHNPSADPEKCPLCSYQTNRSDKFKAHFKRYHKDGETLQDQLGTKKKSSSTASAVDNSNVSSPENNLPIKKQSTCQRSVIRYGRSNGTLPKIPAVNHCEESPTPNQTQKQTCKTPLVVEEICELSPLNTELKSGATETPLLKLTPKKKKSQHDPSTNTHHGKNSENILLQVSDSITEQFVVFNTNEALSSSDALYTLSNGTYVIMDVENVDDKTVEHNIS</sequence>
<keyword evidence="14" id="KW-1185">Reference proteome</keyword>
<dbReference type="PROSITE" id="PS50157">
    <property type="entry name" value="ZINC_FINGER_C2H2_2"/>
    <property type="match status" value="5"/>
</dbReference>
<evidence type="ECO:0000259" key="13">
    <source>
        <dbReference type="PROSITE" id="PS50157"/>
    </source>
</evidence>
<dbReference type="InterPro" id="IPR011333">
    <property type="entry name" value="SKP1/BTB/POZ_sf"/>
</dbReference>
<evidence type="ECO:0000259" key="12">
    <source>
        <dbReference type="PROSITE" id="PS50097"/>
    </source>
</evidence>
<dbReference type="GO" id="GO:0008270">
    <property type="term" value="F:zinc ion binding"/>
    <property type="evidence" value="ECO:0007669"/>
    <property type="project" value="UniProtKB-KW"/>
</dbReference>
<evidence type="ECO:0000256" key="3">
    <source>
        <dbReference type="ARBA" id="ARBA00022737"/>
    </source>
</evidence>
<feature type="region of interest" description="Disordered" evidence="11">
    <location>
        <begin position="468"/>
        <end position="505"/>
    </location>
</feature>
<feature type="domain" description="C2H2-type" evidence="13">
    <location>
        <begin position="413"/>
        <end position="440"/>
    </location>
</feature>
<evidence type="ECO:0000256" key="2">
    <source>
        <dbReference type="ARBA" id="ARBA00022723"/>
    </source>
</evidence>
<dbReference type="Pfam" id="PF00096">
    <property type="entry name" value="zf-C2H2"/>
    <property type="match status" value="2"/>
</dbReference>
<evidence type="ECO:0000313" key="15">
    <source>
        <dbReference type="RefSeq" id="XP_034235451.1"/>
    </source>
</evidence>
<evidence type="ECO:0000256" key="11">
    <source>
        <dbReference type="SAM" id="MobiDB-lite"/>
    </source>
</evidence>
<dbReference type="InterPro" id="IPR036236">
    <property type="entry name" value="Znf_C2H2_sf"/>
</dbReference>
<dbReference type="PANTHER" id="PTHR24394:SF29">
    <property type="entry name" value="MYONEURIN"/>
    <property type="match status" value="1"/>
</dbReference>
<feature type="compositionally biased region" description="Polar residues" evidence="11">
    <location>
        <begin position="586"/>
        <end position="598"/>
    </location>
</feature>
<dbReference type="AlphaFoldDB" id="A0A6P8YG08"/>
<evidence type="ECO:0000256" key="6">
    <source>
        <dbReference type="ARBA" id="ARBA00023015"/>
    </source>
</evidence>
<feature type="domain" description="C2H2-type" evidence="13">
    <location>
        <begin position="300"/>
        <end position="327"/>
    </location>
</feature>
<feature type="compositionally biased region" description="Polar residues" evidence="11">
    <location>
        <begin position="488"/>
        <end position="505"/>
    </location>
</feature>
<organism evidence="15">
    <name type="scientific">Thrips palmi</name>
    <name type="common">Melon thrips</name>
    <dbReference type="NCBI Taxonomy" id="161013"/>
    <lineage>
        <taxon>Eukaryota</taxon>
        <taxon>Metazoa</taxon>
        <taxon>Ecdysozoa</taxon>
        <taxon>Arthropoda</taxon>
        <taxon>Hexapoda</taxon>
        <taxon>Insecta</taxon>
        <taxon>Pterygota</taxon>
        <taxon>Neoptera</taxon>
        <taxon>Paraneoptera</taxon>
        <taxon>Thysanoptera</taxon>
        <taxon>Terebrantia</taxon>
        <taxon>Thripoidea</taxon>
        <taxon>Thripidae</taxon>
        <taxon>Thrips</taxon>
    </lineage>
</organism>
<evidence type="ECO:0000256" key="8">
    <source>
        <dbReference type="ARBA" id="ARBA00023163"/>
    </source>
</evidence>
<proteinExistence type="predicted"/>
<dbReference type="Pfam" id="PF00651">
    <property type="entry name" value="BTB"/>
    <property type="match status" value="1"/>
</dbReference>
<dbReference type="InterPro" id="IPR013087">
    <property type="entry name" value="Znf_C2H2_type"/>
</dbReference>
<feature type="region of interest" description="Disordered" evidence="11">
    <location>
        <begin position="566"/>
        <end position="598"/>
    </location>
</feature>
<name>A0A6P8YG08_THRPL</name>
<protein>
    <submittedName>
        <fullName evidence="15">Zinc finger protein 682-like</fullName>
    </submittedName>
</protein>
<dbReference type="PROSITE" id="PS50097">
    <property type="entry name" value="BTB"/>
    <property type="match status" value="1"/>
</dbReference>
<evidence type="ECO:0000256" key="4">
    <source>
        <dbReference type="ARBA" id="ARBA00022771"/>
    </source>
</evidence>
<dbReference type="CDD" id="cd18186">
    <property type="entry name" value="BTB_POZ_ZBTB_KLHL-like"/>
    <property type="match status" value="1"/>
</dbReference>
<feature type="domain" description="C2H2-type" evidence="13">
    <location>
        <begin position="328"/>
        <end position="355"/>
    </location>
</feature>
<dbReference type="Proteomes" id="UP000515158">
    <property type="component" value="Unplaced"/>
</dbReference>
<dbReference type="OrthoDB" id="6077919at2759"/>
<dbReference type="SMART" id="SM00225">
    <property type="entry name" value="BTB"/>
    <property type="match status" value="1"/>
</dbReference>
<reference evidence="15" key="1">
    <citation type="submission" date="2025-08" db="UniProtKB">
        <authorList>
            <consortium name="RefSeq"/>
        </authorList>
    </citation>
    <scope>IDENTIFICATION</scope>
    <source>
        <tissue evidence="15">Total insect</tissue>
    </source>
</reference>
<dbReference type="SUPFAM" id="SSF54695">
    <property type="entry name" value="POZ domain"/>
    <property type="match status" value="1"/>
</dbReference>
<keyword evidence="9" id="KW-0539">Nucleus</keyword>
<dbReference type="GO" id="GO:0003677">
    <property type="term" value="F:DNA binding"/>
    <property type="evidence" value="ECO:0007669"/>
    <property type="project" value="UniProtKB-KW"/>
</dbReference>
<dbReference type="KEGG" id="tpal:117641859"/>
<dbReference type="Gene3D" id="3.30.710.10">
    <property type="entry name" value="Potassium Channel Kv1.1, Chain A"/>
    <property type="match status" value="1"/>
</dbReference>
<keyword evidence="8" id="KW-0804">Transcription</keyword>
<dbReference type="FunFam" id="3.30.160.60:FF:000030">
    <property type="entry name" value="Zinc finger protein 628"/>
    <property type="match status" value="1"/>
</dbReference>